<keyword evidence="2" id="KW-1185">Reference proteome</keyword>
<reference evidence="1 2" key="2">
    <citation type="journal article" date="1995" name="Virology">
        <title>Analysis of 43 kb of the Chlorella virus PBCV-1 330-kb genome: map positions 45 to 88.</title>
        <authorList>
            <person name="Li Y."/>
            <person name="Lu Z."/>
            <person name="Burbank D.E."/>
            <person name="Kutish G.F."/>
            <person name="Rock D.L."/>
            <person name="Van Etten J.L."/>
        </authorList>
    </citation>
    <scope>NUCLEOTIDE SEQUENCE [LARGE SCALE GENOMIC DNA]</scope>
</reference>
<sequence length="61" mass="7021">MSTRSLNTTKSFLIVSAASLTMVNICNCILQKEVVTIYINCRYRNHNLFFRPYTNTPSPHP</sequence>
<name>F8TU61_PBCV1</name>
<reference evidence="1 2" key="4">
    <citation type="journal article" date="1996" name="Virology">
        <title>Analysis of 76 kb of the chlorella virus PBCV-1 330-kb genome: map positions 182 to 258.</title>
        <authorList>
            <person name="Kutish G.F."/>
            <person name="Li Y."/>
            <person name="Lu Z."/>
            <person name="Furuta M."/>
            <person name="Rock D.L."/>
            <person name="Van Etten J.L."/>
        </authorList>
    </citation>
    <scope>NUCLEOTIDE SEQUENCE [LARGE SCALE GENOMIC DNA]</scope>
</reference>
<reference evidence="1 2" key="1">
    <citation type="journal article" date="1995" name="Virology">
        <title>Analysis of 45 kb of DNA located at the left end of the chlorella virus PBCV-1 genome.</title>
        <authorList>
            <person name="Lu Z."/>
            <person name="Li Y."/>
            <person name="Zhang Y."/>
            <person name="Kutish G.F."/>
            <person name="Rock D.L."/>
            <person name="Van Etten J.L."/>
        </authorList>
    </citation>
    <scope>NUCLEOTIDE SEQUENCE [LARGE SCALE GENOMIC DNA]</scope>
</reference>
<reference evidence="1 2" key="7">
    <citation type="journal article" date="2000" name="Virology">
        <title>Characterization of a beta-1,3-glucanase encoded by chlorella virus PBCV-1.</title>
        <authorList>
            <person name="Sun L."/>
            <person name="Gurnon J.R."/>
            <person name="Adams B.J."/>
            <person name="Graves M.V."/>
            <person name="Van Etten J.L."/>
        </authorList>
    </citation>
    <scope>NUCLEOTIDE SEQUENCE [LARGE SCALE GENOMIC DNA]</scope>
</reference>
<dbReference type="RefSeq" id="YP_004678977.1">
    <property type="nucleotide sequence ID" value="NC_000852.5"/>
</dbReference>
<dbReference type="GeneID" id="10971142"/>
<protein>
    <submittedName>
        <fullName evidence="1">Uncharacterized protein</fullName>
    </submittedName>
</protein>
<accession>F8TU61</accession>
<reference evidence="1 2" key="6">
    <citation type="journal article" date="1999" name="Virology">
        <title>Chlorella virus PBCV-1 encodes a functional homospermidine synthase.</title>
        <authorList>
            <person name="Kaiser A."/>
            <person name="Vollmert M."/>
            <person name="Tholl D."/>
            <person name="Graves M.V."/>
            <person name="Gurnon J.R."/>
            <person name="Xing W."/>
            <person name="Lisec A.D."/>
            <person name="Nickerson K.W."/>
            <person name="Van Etten J.L."/>
        </authorList>
    </citation>
    <scope>NUCLEOTIDE SEQUENCE [LARGE SCALE GENOMIC DNA]</scope>
</reference>
<organism evidence="1 2">
    <name type="scientific">Paramecium bursaria Chlorella virus 1</name>
    <name type="common">PBCV-1</name>
    <dbReference type="NCBI Taxonomy" id="10506"/>
    <lineage>
        <taxon>Viruses</taxon>
        <taxon>Varidnaviria</taxon>
        <taxon>Bamfordvirae</taxon>
        <taxon>Nucleocytoviricota</taxon>
        <taxon>Megaviricetes</taxon>
        <taxon>Algavirales</taxon>
        <taxon>Phycodnaviridae</taxon>
        <taxon>Chlorovirus</taxon>
        <taxon>Chlorovirus vanettense</taxon>
    </lineage>
</organism>
<dbReference type="KEGG" id="vg:10971142"/>
<proteinExistence type="predicted"/>
<organismHost>
    <name type="scientific">Chlorella</name>
    <dbReference type="NCBI Taxonomy" id="3071"/>
</organismHost>
<dbReference type="EMBL" id="JF411744">
    <property type="protein sequence ID" value="AEI70122.1"/>
    <property type="molecule type" value="Genomic_DNA"/>
</dbReference>
<reference evidence="1 2" key="8">
    <citation type="journal article" date="2010" name="J. Virol.">
        <title>Microarray analysis of Paramecium bursaria chlorella virus 1 transcription.</title>
        <authorList>
            <person name="Yanai-Balser G.M."/>
            <person name="Duncan G.A."/>
            <person name="Eudy J.D."/>
            <person name="Wang D."/>
            <person name="Li X."/>
            <person name="Agarkova I.V."/>
            <person name="Dunigan D.D."/>
            <person name="Van Etten J.L."/>
        </authorList>
    </citation>
    <scope>NUCLEOTIDE SEQUENCE [LARGE SCALE GENOMIC DNA]</scope>
</reference>
<evidence type="ECO:0000313" key="1">
    <source>
        <dbReference type="EMBL" id="AEI70122.1"/>
    </source>
</evidence>
<reference evidence="1 2" key="5">
    <citation type="journal article" date="1997" name="Virology">
        <title>Analysis of 74 kb of DNA located at the right end of the 330-kb chlorella virus PBCV-1 genome.</title>
        <authorList>
            <person name="Li Y."/>
            <person name="Lu Z."/>
            <person name="Sun L."/>
            <person name="Ropp S."/>
            <person name="Kutish G.F."/>
            <person name="Rock D.L."/>
            <person name="Van Etten J.L."/>
        </authorList>
    </citation>
    <scope>NUCLEOTIDE SEQUENCE [LARGE SCALE GENOMIC DNA]</scope>
</reference>
<dbReference type="Proteomes" id="UP000000862">
    <property type="component" value="Segment"/>
</dbReference>
<gene>
    <name evidence="1" type="primary">A574aL</name>
</gene>
<evidence type="ECO:0000313" key="2">
    <source>
        <dbReference type="Proteomes" id="UP000000862"/>
    </source>
</evidence>
<reference evidence="1 2" key="3">
    <citation type="journal article" date="1996" name="Virology">
        <title>Analysis of 94 kb of the chlorella virus PBCV-1 330-kb genome: map positions 88 to 182.</title>
        <authorList>
            <person name="Lu Z."/>
            <person name="Li Y."/>
            <person name="Que Q."/>
            <person name="Kutish G.F."/>
            <person name="Rock D.L."/>
            <person name="Van Etten J.L."/>
        </authorList>
    </citation>
    <scope>NUCLEOTIDE SEQUENCE [LARGE SCALE GENOMIC DNA]</scope>
</reference>